<comment type="caution">
    <text evidence="4">The sequence shown here is derived from an EMBL/GenBank/DDBJ whole genome shotgun (WGS) entry which is preliminary data.</text>
</comment>
<evidence type="ECO:0000313" key="4">
    <source>
        <dbReference type="EMBL" id="KOX92360.1"/>
    </source>
</evidence>
<dbReference type="Pfam" id="PF01370">
    <property type="entry name" value="Epimerase"/>
    <property type="match status" value="1"/>
</dbReference>
<protein>
    <submittedName>
        <fullName evidence="4">Epimerase</fullName>
    </submittedName>
</protein>
<feature type="domain" description="NAD-dependent epimerase/dehydratase" evidence="3">
    <location>
        <begin position="27"/>
        <end position="246"/>
    </location>
</feature>
<evidence type="ECO:0000256" key="2">
    <source>
        <dbReference type="SAM" id="MobiDB-lite"/>
    </source>
</evidence>
<feature type="region of interest" description="Disordered" evidence="2">
    <location>
        <begin position="325"/>
        <end position="350"/>
    </location>
</feature>
<accession>A0A0N0U8Z5</accession>
<dbReference type="STRING" id="1705562.AMS69_13370"/>
<dbReference type="PATRIC" id="fig|1705562.3.peg.3263"/>
<feature type="compositionally biased region" description="Basic and acidic residues" evidence="2">
    <location>
        <begin position="325"/>
        <end position="341"/>
    </location>
</feature>
<keyword evidence="5" id="KW-1185">Reference proteome</keyword>
<dbReference type="AlphaFoldDB" id="A0A0N0U8Z5"/>
<dbReference type="Proteomes" id="UP000037729">
    <property type="component" value="Unassembled WGS sequence"/>
</dbReference>
<dbReference type="EMBL" id="LIUF01000004">
    <property type="protein sequence ID" value="KOX92360.1"/>
    <property type="molecule type" value="Genomic_DNA"/>
</dbReference>
<dbReference type="PANTHER" id="PTHR43000">
    <property type="entry name" value="DTDP-D-GLUCOSE 4,6-DEHYDRATASE-RELATED"/>
    <property type="match status" value="1"/>
</dbReference>
<sequence>MDGPAADAHGEPHCFADPVRVRCMDSVLVIGGGRFIGRHTVTEFRDAGYDVTMLTRGQRPNPFADTNVAHVGGDRNDRETLEAARERVDPDVVVDCVAYFPRDVREATDVFADAEAYVYVSSGAAYGVERTPKREGETPLAGCTDAQATTDSRETYGPRKAEGDREVFAAAADGVRAMSVRPTVVYGPYDYTERFAYWVDRVAEYDRVVVPSDGLSLWQMAYVEDVASALRLVAERGTAGEAYNVGDEHAPTLREWIDLLAGVHETDIETIGVGERELATAGLDPDDFPMYRDSPHLLSTAKLRDLGWSSTPHDTALAVTVAEHRENERTGREFGPDRDTETALIDRLTE</sequence>
<organism evidence="4 5">
    <name type="scientific">Haloarcula rubripromontorii</name>
    <dbReference type="NCBI Taxonomy" id="1705562"/>
    <lineage>
        <taxon>Archaea</taxon>
        <taxon>Methanobacteriati</taxon>
        <taxon>Methanobacteriota</taxon>
        <taxon>Stenosarchaea group</taxon>
        <taxon>Halobacteria</taxon>
        <taxon>Halobacteriales</taxon>
        <taxon>Haloarculaceae</taxon>
        <taxon>Haloarcula</taxon>
    </lineage>
</organism>
<evidence type="ECO:0000259" key="3">
    <source>
        <dbReference type="Pfam" id="PF01370"/>
    </source>
</evidence>
<dbReference type="Gene3D" id="3.40.50.720">
    <property type="entry name" value="NAD(P)-binding Rossmann-like Domain"/>
    <property type="match status" value="1"/>
</dbReference>
<evidence type="ECO:0000313" key="5">
    <source>
        <dbReference type="Proteomes" id="UP000037729"/>
    </source>
</evidence>
<reference evidence="4 5" key="1">
    <citation type="submission" date="2015-08" db="EMBL/GenBank/DDBJ databases">
        <title>Genomes of Isolates from Cabo Rojo, PR.</title>
        <authorList>
            <person name="Sanchez-Nieves R.L."/>
            <person name="Montalvo-Rodriguez R."/>
        </authorList>
    </citation>
    <scope>NUCLEOTIDE SEQUENCE [LARGE SCALE GENOMIC DNA]</scope>
    <source>
        <strain evidence="4 5">SL3</strain>
    </source>
</reference>
<dbReference type="InterPro" id="IPR001509">
    <property type="entry name" value="Epimerase_deHydtase"/>
</dbReference>
<proteinExistence type="inferred from homology"/>
<comment type="similarity">
    <text evidence="1">Belongs to the NAD(P)-dependent epimerase/dehydratase family.</text>
</comment>
<evidence type="ECO:0000256" key="1">
    <source>
        <dbReference type="ARBA" id="ARBA00007637"/>
    </source>
</evidence>
<name>A0A0N0U8Z5_9EURY</name>
<dbReference type="InterPro" id="IPR036291">
    <property type="entry name" value="NAD(P)-bd_dom_sf"/>
</dbReference>
<dbReference type="SUPFAM" id="SSF51735">
    <property type="entry name" value="NAD(P)-binding Rossmann-fold domains"/>
    <property type="match status" value="1"/>
</dbReference>
<gene>
    <name evidence="4" type="ORF">AMS69_13370</name>
</gene>